<dbReference type="EMBL" id="JAAALK010000289">
    <property type="protein sequence ID" value="KAG8051178.1"/>
    <property type="molecule type" value="Genomic_DNA"/>
</dbReference>
<evidence type="ECO:0000256" key="1">
    <source>
        <dbReference type="SAM" id="Phobius"/>
    </source>
</evidence>
<proteinExistence type="predicted"/>
<comment type="caution">
    <text evidence="2">The sequence shown here is derived from an EMBL/GenBank/DDBJ whole genome shotgun (WGS) entry which is preliminary data.</text>
</comment>
<sequence length="122" mass="13003">MEGMWRKAKKALGAGLCVHLPAVSGDREDDAPNTPVEAMAEAGRLRRSKSGTKSSKVSLIFLPISFSDQPPCIILSQDLCLDVFPGGKGSLDVKCGADWVSSGIIGWGLGVWCGFGAMWLHR</sequence>
<feature type="transmembrane region" description="Helical" evidence="1">
    <location>
        <begin position="99"/>
        <end position="120"/>
    </location>
</feature>
<gene>
    <name evidence="2" type="ORF">GUJ93_ZPchr0009g1158</name>
</gene>
<name>A0A8J5RL26_ZIZPA</name>
<dbReference type="Proteomes" id="UP000729402">
    <property type="component" value="Unassembled WGS sequence"/>
</dbReference>
<protein>
    <submittedName>
        <fullName evidence="2">Uncharacterized protein</fullName>
    </submittedName>
</protein>
<keyword evidence="1" id="KW-0812">Transmembrane</keyword>
<keyword evidence="3" id="KW-1185">Reference proteome</keyword>
<keyword evidence="1" id="KW-0472">Membrane</keyword>
<organism evidence="2 3">
    <name type="scientific">Zizania palustris</name>
    <name type="common">Northern wild rice</name>
    <dbReference type="NCBI Taxonomy" id="103762"/>
    <lineage>
        <taxon>Eukaryota</taxon>
        <taxon>Viridiplantae</taxon>
        <taxon>Streptophyta</taxon>
        <taxon>Embryophyta</taxon>
        <taxon>Tracheophyta</taxon>
        <taxon>Spermatophyta</taxon>
        <taxon>Magnoliopsida</taxon>
        <taxon>Liliopsida</taxon>
        <taxon>Poales</taxon>
        <taxon>Poaceae</taxon>
        <taxon>BOP clade</taxon>
        <taxon>Oryzoideae</taxon>
        <taxon>Oryzeae</taxon>
        <taxon>Zizaniinae</taxon>
        <taxon>Zizania</taxon>
    </lineage>
</organism>
<evidence type="ECO:0000313" key="3">
    <source>
        <dbReference type="Proteomes" id="UP000729402"/>
    </source>
</evidence>
<dbReference type="AlphaFoldDB" id="A0A8J5RL26"/>
<evidence type="ECO:0000313" key="2">
    <source>
        <dbReference type="EMBL" id="KAG8051178.1"/>
    </source>
</evidence>
<reference evidence="2" key="1">
    <citation type="journal article" date="2021" name="bioRxiv">
        <title>Whole Genome Assembly and Annotation of Northern Wild Rice, Zizania palustris L., Supports a Whole Genome Duplication in the Zizania Genus.</title>
        <authorList>
            <person name="Haas M."/>
            <person name="Kono T."/>
            <person name="Macchietto M."/>
            <person name="Millas R."/>
            <person name="McGilp L."/>
            <person name="Shao M."/>
            <person name="Duquette J."/>
            <person name="Hirsch C.N."/>
            <person name="Kimball J."/>
        </authorList>
    </citation>
    <scope>NUCLEOTIDE SEQUENCE</scope>
    <source>
        <tissue evidence="2">Fresh leaf tissue</tissue>
    </source>
</reference>
<accession>A0A8J5RL26</accession>
<keyword evidence="1" id="KW-1133">Transmembrane helix</keyword>
<reference evidence="2" key="2">
    <citation type="submission" date="2021-02" db="EMBL/GenBank/DDBJ databases">
        <authorList>
            <person name="Kimball J.A."/>
            <person name="Haas M.W."/>
            <person name="Macchietto M."/>
            <person name="Kono T."/>
            <person name="Duquette J."/>
            <person name="Shao M."/>
        </authorList>
    </citation>
    <scope>NUCLEOTIDE SEQUENCE</scope>
    <source>
        <tissue evidence="2">Fresh leaf tissue</tissue>
    </source>
</reference>